<dbReference type="Gene3D" id="3.20.20.140">
    <property type="entry name" value="Metal-dependent hydrolases"/>
    <property type="match status" value="1"/>
</dbReference>
<gene>
    <name evidence="2" type="ORF">AACH11_13420</name>
</gene>
<dbReference type="InterPro" id="IPR032466">
    <property type="entry name" value="Metal_Hydrolase"/>
</dbReference>
<keyword evidence="3" id="KW-1185">Reference proteome</keyword>
<reference evidence="2 3" key="1">
    <citation type="submission" date="2024-04" db="EMBL/GenBank/DDBJ databases">
        <title>Novel species of the genus Ideonella isolated from streams.</title>
        <authorList>
            <person name="Lu H."/>
        </authorList>
    </citation>
    <scope>NUCLEOTIDE SEQUENCE [LARGE SCALE GENOMIC DNA]</scope>
    <source>
        <strain evidence="2 3">BYS139W</strain>
    </source>
</reference>
<evidence type="ECO:0000313" key="2">
    <source>
        <dbReference type="EMBL" id="MEK8026965.1"/>
    </source>
</evidence>
<dbReference type="PANTHER" id="PTHR35563">
    <property type="entry name" value="BARREL METAL-DEPENDENT HYDROLASE, PUTATIVE (AFU_ORTHOLOGUE AFUA_1G16240)-RELATED"/>
    <property type="match status" value="1"/>
</dbReference>
<sequence length="310" mass="32945">MTSNHGTDAADRPDALPAGSVDCHVHVFDPQRHPFAAGRSYTPAPALANDLRAVQDALGISRTVVVQASVQGTRTAALCDALAALGPERARGVAVVDHDDSGPSKLDQLQACGVRGLRLNLAVTGQTDVTAIDRALRAQAALADRPGWHLQLHLDSVLLPWLAETLPHLPGRLVLDHFGGLHADARRDPPAAADALHRLLDSGRVHLKLSAFYRASAAAPDHADLDALATTLLQRHPQRLVWGSDWPHTGGGHGPRDPAAIEPFRTVDLPASLRALRRWCGDAATLRQVLVDNPQALYGFEAVAGARTAP</sequence>
<evidence type="ECO:0000259" key="1">
    <source>
        <dbReference type="Pfam" id="PF04909"/>
    </source>
</evidence>
<dbReference type="InterPro" id="IPR006680">
    <property type="entry name" value="Amidohydro-rel"/>
</dbReference>
<dbReference type="EMBL" id="JBBUTF010000011">
    <property type="protein sequence ID" value="MEK8026965.1"/>
    <property type="molecule type" value="Genomic_DNA"/>
</dbReference>
<dbReference type="Pfam" id="PF04909">
    <property type="entry name" value="Amidohydro_2"/>
    <property type="match status" value="1"/>
</dbReference>
<dbReference type="PANTHER" id="PTHR35563:SF2">
    <property type="entry name" value="BARREL METAL-DEPENDENT HYDROLASE, PUTATIVE (AFU_ORTHOLOGUE AFUA_1G16240)-RELATED"/>
    <property type="match status" value="1"/>
</dbReference>
<organism evidence="2 3">
    <name type="scientific">Pseudaquabacterium rugosum</name>
    <dbReference type="NCBI Taxonomy" id="2984194"/>
    <lineage>
        <taxon>Bacteria</taxon>
        <taxon>Pseudomonadati</taxon>
        <taxon>Pseudomonadota</taxon>
        <taxon>Betaproteobacteria</taxon>
        <taxon>Burkholderiales</taxon>
        <taxon>Sphaerotilaceae</taxon>
        <taxon>Pseudaquabacterium</taxon>
    </lineage>
</organism>
<name>A0ABU9BAN7_9BURK</name>
<proteinExistence type="predicted"/>
<dbReference type="InterPro" id="IPR052358">
    <property type="entry name" value="Aro_Compnd_Degr_Hydrolases"/>
</dbReference>
<protein>
    <submittedName>
        <fullName evidence="2">Amidohydrolase family protein</fullName>
    </submittedName>
</protein>
<feature type="domain" description="Amidohydrolase-related" evidence="1">
    <location>
        <begin position="21"/>
        <end position="300"/>
    </location>
</feature>
<comment type="caution">
    <text evidence="2">The sequence shown here is derived from an EMBL/GenBank/DDBJ whole genome shotgun (WGS) entry which is preliminary data.</text>
</comment>
<accession>A0ABU9BAN7</accession>
<evidence type="ECO:0000313" key="3">
    <source>
        <dbReference type="Proteomes" id="UP001368500"/>
    </source>
</evidence>
<dbReference type="RefSeq" id="WP_341374748.1">
    <property type="nucleotide sequence ID" value="NZ_JBBUTF010000011.1"/>
</dbReference>
<dbReference type="SUPFAM" id="SSF51556">
    <property type="entry name" value="Metallo-dependent hydrolases"/>
    <property type="match status" value="1"/>
</dbReference>
<dbReference type="Proteomes" id="UP001368500">
    <property type="component" value="Unassembled WGS sequence"/>
</dbReference>